<evidence type="ECO:0000313" key="2">
    <source>
        <dbReference type="Proteomes" id="UP000249204"/>
    </source>
</evidence>
<name>A0A2W6PGS3_9BACL</name>
<dbReference type="EMBL" id="QKWW01000006">
    <property type="protein sequence ID" value="PZT57366.1"/>
    <property type="molecule type" value="Genomic_DNA"/>
</dbReference>
<dbReference type="Proteomes" id="UP000249204">
    <property type="component" value="Unassembled WGS sequence"/>
</dbReference>
<protein>
    <submittedName>
        <fullName evidence="1">Replication protein</fullName>
    </submittedName>
</protein>
<comment type="caution">
    <text evidence="1">The sequence shown here is derived from an EMBL/GenBank/DDBJ whole genome shotgun (WGS) entry which is preliminary data.</text>
</comment>
<gene>
    <name evidence="1" type="ORF">DN757_01540</name>
</gene>
<dbReference type="InterPro" id="IPR027417">
    <property type="entry name" value="P-loop_NTPase"/>
</dbReference>
<proteinExistence type="predicted"/>
<reference evidence="1 2" key="1">
    <citation type="submission" date="2018-06" db="EMBL/GenBank/DDBJ databases">
        <title>Isolation of heavy metals resistant Paenibacillus silvae NC2 from Gold-Copper mine in ZiJin, China.</title>
        <authorList>
            <person name="Xu J."/>
            <person name="Mazhar H.S."/>
            <person name="Rensing C."/>
        </authorList>
    </citation>
    <scope>NUCLEOTIDE SEQUENCE [LARGE SCALE GENOMIC DNA]</scope>
    <source>
        <strain evidence="1 2">NC2</strain>
    </source>
</reference>
<dbReference type="Gene3D" id="3.40.50.300">
    <property type="entry name" value="P-loop containing nucleotide triphosphate hydrolases"/>
    <property type="match status" value="1"/>
</dbReference>
<sequence length="509" mass="58833">MRHLRVSVRGGASITYIKEFVDPSKVHEAIFIGYLWNSPSLYGKYKTHKITKDTFTEPAWWYYFYVGREMFDNGIRSFDDVTTYSFLTSRPEEAGKKSFFEYYNEYGGFATIEEVKSECDIDKGNDEYHFSEVQKYESLRNLQKQGLIDTTNAKLVTTLANMNLKQMQSFFQFKHKESFSHVNSGEVIEYNLTDGLDETIEQLEAGEDVGVPLYDSPRLNKKINGQKLGNLILLVLPSGVGKSSLVTEKGVLGLIEKEEKGIVFANEEGVKRWRVRLLVTVAARILNKPIPRDTVNRGGFSQQIKDTLKEAAEWLKKHRPDYIKFVQLKKYRIEDVINRIELYRPLGYKHIYFDTFKPDMTQNIDRWLAFSNSAQDLYDCIKEEANNCSTIATVQLKIGKEFRYLDLDCIGKSPEIVEVAAVVLAGRLVFADEYDGQKNALSPYNWEKDKGFGSWNKKPYKLDPEKKYLILFLPKNREGSEDEQIIFEVNYDFNTWKEVALVVVPNNGR</sequence>
<accession>A0A2W6PGS3</accession>
<organism evidence="1 2">
    <name type="scientific">Paenibacillus silvae</name>
    <dbReference type="NCBI Taxonomy" id="1325358"/>
    <lineage>
        <taxon>Bacteria</taxon>
        <taxon>Bacillati</taxon>
        <taxon>Bacillota</taxon>
        <taxon>Bacilli</taxon>
        <taxon>Bacillales</taxon>
        <taxon>Paenibacillaceae</taxon>
        <taxon>Paenibacillus</taxon>
    </lineage>
</organism>
<dbReference type="AlphaFoldDB" id="A0A2W6PGS3"/>
<evidence type="ECO:0000313" key="1">
    <source>
        <dbReference type="EMBL" id="PZT57366.1"/>
    </source>
</evidence>